<dbReference type="Gene3D" id="2.60.40.10">
    <property type="entry name" value="Immunoglobulins"/>
    <property type="match status" value="1"/>
</dbReference>
<dbReference type="SUPFAM" id="SSF49401">
    <property type="entry name" value="Bacterial adhesins"/>
    <property type="match status" value="1"/>
</dbReference>
<organism evidence="8 9">
    <name type="scientific">Faecalibacterium prausnitzii</name>
    <dbReference type="NCBI Taxonomy" id="853"/>
    <lineage>
        <taxon>Bacteria</taxon>
        <taxon>Bacillati</taxon>
        <taxon>Bacillota</taxon>
        <taxon>Clostridia</taxon>
        <taxon>Eubacteriales</taxon>
        <taxon>Oscillospiraceae</taxon>
        <taxon>Faecalibacterium</taxon>
    </lineage>
</organism>
<keyword evidence="1" id="KW-0134">Cell wall</keyword>
<feature type="domain" description="Gram-positive cocci surface proteins LPxTG" evidence="7">
    <location>
        <begin position="1594"/>
        <end position="1631"/>
    </location>
</feature>
<evidence type="ECO:0000256" key="1">
    <source>
        <dbReference type="ARBA" id="ARBA00022512"/>
    </source>
</evidence>
<keyword evidence="3" id="KW-0732">Signal</keyword>
<keyword evidence="2" id="KW-0964">Secreted</keyword>
<keyword evidence="6" id="KW-0472">Membrane</keyword>
<evidence type="ECO:0000256" key="4">
    <source>
        <dbReference type="ARBA" id="ARBA00023088"/>
    </source>
</evidence>
<dbReference type="NCBIfam" id="TIGR01167">
    <property type="entry name" value="LPXTG_anchor"/>
    <property type="match status" value="1"/>
</dbReference>
<dbReference type="InterPro" id="IPR008966">
    <property type="entry name" value="Adhesion_dom_sf"/>
</dbReference>
<dbReference type="InterPro" id="IPR019931">
    <property type="entry name" value="LPXTG_anchor"/>
</dbReference>
<evidence type="ECO:0000256" key="3">
    <source>
        <dbReference type="ARBA" id="ARBA00022729"/>
    </source>
</evidence>
<dbReference type="RefSeq" id="WP_055186077.1">
    <property type="nucleotide sequence ID" value="NZ_CYXN01000011.1"/>
</dbReference>
<evidence type="ECO:0000256" key="2">
    <source>
        <dbReference type="ARBA" id="ARBA00022525"/>
    </source>
</evidence>
<feature type="compositionally biased region" description="Low complexity" evidence="5">
    <location>
        <begin position="414"/>
        <end position="436"/>
    </location>
</feature>
<evidence type="ECO:0000256" key="5">
    <source>
        <dbReference type="SAM" id="MobiDB-lite"/>
    </source>
</evidence>
<keyword evidence="6" id="KW-1133">Transmembrane helix</keyword>
<evidence type="ECO:0000313" key="9">
    <source>
        <dbReference type="Proteomes" id="UP000095649"/>
    </source>
</evidence>
<dbReference type="OrthoDB" id="1816434at2"/>
<evidence type="ECO:0000259" key="7">
    <source>
        <dbReference type="Pfam" id="PF00746"/>
    </source>
</evidence>
<dbReference type="Proteomes" id="UP000095649">
    <property type="component" value="Unassembled WGS sequence"/>
</dbReference>
<dbReference type="Gene3D" id="2.60.40.740">
    <property type="match status" value="1"/>
</dbReference>
<name>A0A173TL30_9FIRM</name>
<feature type="transmembrane region" description="Helical" evidence="6">
    <location>
        <begin position="1609"/>
        <end position="1628"/>
    </location>
</feature>
<keyword evidence="6" id="KW-0812">Transmembrane</keyword>
<feature type="transmembrane region" description="Helical" evidence="6">
    <location>
        <begin position="21"/>
        <end position="41"/>
    </location>
</feature>
<dbReference type="InterPro" id="IPR013783">
    <property type="entry name" value="Ig-like_fold"/>
</dbReference>
<gene>
    <name evidence="8" type="ORF">ERS852582_01616</name>
</gene>
<dbReference type="Pfam" id="PF00746">
    <property type="entry name" value="Gram_pos_anchor"/>
    <property type="match status" value="1"/>
</dbReference>
<proteinExistence type="predicted"/>
<sequence>MNDILKTYMERFRENRHTLRRYTAFVLALAMITTLFVNWQLHGVGISMTAQYQCGEEEHTHTADCYTKVLTCGYEEGELENADEVAAAAATSQPTIEEEPAPLSLEPQIEFVPHEHTEDCYTEVQTLTCMEEEHVHDDDCFDPEDGSLICDKFEHTHDESCYTTEYELTCGLEEGELVEQVVEPTQSAALAAMAVAEPVALAPMVDTVEPIYHHHTDACYEEVLTCPLPEHHHTVACLSDTSADLETPEEWQAANAEAVMTGNWAEDLVSVAQTQLGYEQSEKNFEIDPADGVTLRYYSRYGQSYGNPYGEWDVMFLSYCLKYAGIPQSAIPQEASVLALRSSMSDMDWLLDGEDGSTADVGDIVIYNKYVTRTVAVDSSADGAADGLDDLFSMDAEGENGAELEESGAAALDTAPAAEDTTTLDTPDLPDIPDTANPEQPAEKPVDSADTAAPSVGSPAAEPQTTTVTDAQPVETVGIVSAVDDDTLTVISGDVDGKVAEVTLFDADVLAVVDVAAAQYADTYGGQLPTISASRPNRAPALTAGAPTPVETPLSHDFTDNITSAKLQYRENSWEDWQDIQDNSDVDENDQIQAVLEYTLPPCTLSSDLNTIKYPLPEALKNFTENGIVYNSSKEAVGVGKVEGGYVSITFYDAYVQKNAKGSEISGSLAFDGEAKEMNIKHDTETTIKFNDSHSSKITIKKDYNKKGDLHTQKYTSDYDLENGTVKYTVKVSSTYGTAGNPVQLEDIMTDIKLDTAKGITVVKKDGTPASINGLTYKADDKGFTGTLPALGEDEYYELTYWGVLPSDLKGGNVTTNNKIHVESTNSDNEKIESDASVDFSFNTVKKQGVKNSDGTISWTVSLNENHANMKDWILSDELNGSAYTGTVTITPSTGTSFDVPLPYKFGSDTADTDTTASYIITYKTTDDHPYNTSQVTNKVILKDDKGGDKGSSEYGVEVGSKDAYFKTGTGVTDNGDGTLTLNWEVELIIDKDYPAGGWKWCDYASYYSECKQYFTPAQRTALYAELNRVLGHSDYTVTDGYHPKTDDGTGNWGSIGIVGNRPLQKDTVLKFSFSTTAECPSTKTDFKNHCTFNGYTFEGTNTYKPGGNAVVKKLDNRTNSEANSSHDYDDINGKLEWKVEVTLTEAFKAVESGLEYIEITDTLPSGVKISDIDIKTNNYWGKNGEEKNDSVWKLHTWINNDASGGATGHGPDIPVTTTTVGDHQVVKLRIPLQLLKCLVADEKINIYVTTAINDPASWGSTQKNFTNEVNVTDSTSKDWGTASQTQEITYNSLHDAVQKSGRQVDVSEAADTVEYTVIVNPDGQTILGNPNIKLTLVDDLAYTYDPWYNNKLITLKPSSVAVYEYDKATNTLGSPLTVSEYSYLYETIGYGSGTGTENRINRLTFTLPNAKPLAVVYRYLSNASHDITLNNTATLLAQDKKITSVTDSQNVKITSSSWNANAKEGVYAYKVDKDNNGLYLSGAKFSFYAWDSTKNDWSLVTNQIVTDDDGQLVDGEGHNLSKIMDENNVQFRNQAFKLVETMPPAGYILDPDNAYYFYIPDSDKSKYPENLPADLSAYHALSVGGYLYLTNEKSQDYELPSTGGTGTLPYTAVGGTMMLSALAYSFIHRKRRHEGRADD</sequence>
<evidence type="ECO:0000256" key="6">
    <source>
        <dbReference type="SAM" id="Phobius"/>
    </source>
</evidence>
<reference evidence="8 9" key="1">
    <citation type="submission" date="2015-09" db="EMBL/GenBank/DDBJ databases">
        <authorList>
            <consortium name="Pathogen Informatics"/>
        </authorList>
    </citation>
    <scope>NUCLEOTIDE SEQUENCE [LARGE SCALE GENOMIC DNA]</scope>
    <source>
        <strain evidence="8 9">2789STDY5834970</strain>
    </source>
</reference>
<keyword evidence="4" id="KW-0572">Peptidoglycan-anchor</keyword>
<accession>A0A173TL30</accession>
<protein>
    <recommendedName>
        <fullName evidence="7">Gram-positive cocci surface proteins LPxTG domain-containing protein</fullName>
    </recommendedName>
</protein>
<evidence type="ECO:0000313" key="8">
    <source>
        <dbReference type="EMBL" id="CUN02956.1"/>
    </source>
</evidence>
<dbReference type="EMBL" id="CYXN01000011">
    <property type="protein sequence ID" value="CUN02956.1"/>
    <property type="molecule type" value="Genomic_DNA"/>
</dbReference>
<feature type="region of interest" description="Disordered" evidence="5">
    <location>
        <begin position="414"/>
        <end position="472"/>
    </location>
</feature>